<protein>
    <submittedName>
        <fullName evidence="1">Uncharacterized protein</fullName>
    </submittedName>
</protein>
<dbReference type="Proteomes" id="UP000447434">
    <property type="component" value="Chromosome 19"/>
</dbReference>
<evidence type="ECO:0000313" key="2">
    <source>
        <dbReference type="Proteomes" id="UP000447434"/>
    </source>
</evidence>
<gene>
    <name evidence="1" type="ORF">Lalb_Chr19g0137071</name>
</gene>
<evidence type="ECO:0000313" key="1">
    <source>
        <dbReference type="EMBL" id="KAE9593181.1"/>
    </source>
</evidence>
<dbReference type="AlphaFoldDB" id="A0A6A4NVS1"/>
<dbReference type="EMBL" id="WOCE01000019">
    <property type="protein sequence ID" value="KAE9593181.1"/>
    <property type="molecule type" value="Genomic_DNA"/>
</dbReference>
<reference evidence="2" key="1">
    <citation type="journal article" date="2020" name="Nat. Commun.">
        <title>Genome sequence of the cluster root forming white lupin.</title>
        <authorList>
            <person name="Hufnagel B."/>
            <person name="Marques A."/>
            <person name="Soriano A."/>
            <person name="Marques L."/>
            <person name="Divol F."/>
            <person name="Doumas P."/>
            <person name="Sallet E."/>
            <person name="Mancinotti D."/>
            <person name="Carrere S."/>
            <person name="Marande W."/>
            <person name="Arribat S."/>
            <person name="Keller J."/>
            <person name="Huneau C."/>
            <person name="Blein T."/>
            <person name="Aime D."/>
            <person name="Laguerre M."/>
            <person name="Taylor J."/>
            <person name="Schubert V."/>
            <person name="Nelson M."/>
            <person name="Geu-Flores F."/>
            <person name="Crespi M."/>
            <person name="Gallardo-Guerrero K."/>
            <person name="Delaux P.-M."/>
            <person name="Salse J."/>
            <person name="Berges H."/>
            <person name="Guyot R."/>
            <person name="Gouzy J."/>
            <person name="Peret B."/>
        </authorList>
    </citation>
    <scope>NUCLEOTIDE SEQUENCE [LARGE SCALE GENOMIC DNA]</scope>
    <source>
        <strain evidence="2">cv. Amiga</strain>
    </source>
</reference>
<comment type="caution">
    <text evidence="1">The sequence shown here is derived from an EMBL/GenBank/DDBJ whole genome shotgun (WGS) entry which is preliminary data.</text>
</comment>
<keyword evidence="2" id="KW-1185">Reference proteome</keyword>
<proteinExistence type="predicted"/>
<name>A0A6A4NVS1_LUPAL</name>
<accession>A0A6A4NVS1</accession>
<sequence>MGDLDLLCSNVIVWTMEIREDSDVVSRICKLLAPCWVVQISFIHRESWRTFWRRLSLFRAQDSRFR</sequence>
<organism evidence="1 2">
    <name type="scientific">Lupinus albus</name>
    <name type="common">White lupine</name>
    <name type="synonym">Lupinus termis</name>
    <dbReference type="NCBI Taxonomy" id="3870"/>
    <lineage>
        <taxon>Eukaryota</taxon>
        <taxon>Viridiplantae</taxon>
        <taxon>Streptophyta</taxon>
        <taxon>Embryophyta</taxon>
        <taxon>Tracheophyta</taxon>
        <taxon>Spermatophyta</taxon>
        <taxon>Magnoliopsida</taxon>
        <taxon>eudicotyledons</taxon>
        <taxon>Gunneridae</taxon>
        <taxon>Pentapetalae</taxon>
        <taxon>rosids</taxon>
        <taxon>fabids</taxon>
        <taxon>Fabales</taxon>
        <taxon>Fabaceae</taxon>
        <taxon>Papilionoideae</taxon>
        <taxon>50 kb inversion clade</taxon>
        <taxon>genistoids sensu lato</taxon>
        <taxon>core genistoids</taxon>
        <taxon>Genisteae</taxon>
        <taxon>Lupinus</taxon>
    </lineage>
</organism>